<dbReference type="Pfam" id="PF01168">
    <property type="entry name" value="Ala_racemase_N"/>
    <property type="match status" value="1"/>
</dbReference>
<comment type="function">
    <text evidence="8">Catalyzes the interconversion of L-alanine and D-alanine. May also act on other amino acids.</text>
</comment>
<evidence type="ECO:0000313" key="13">
    <source>
        <dbReference type="Proteomes" id="UP000757103"/>
    </source>
</evidence>
<comment type="caution">
    <text evidence="12">The sequence shown here is derived from an EMBL/GenBank/DDBJ whole genome shotgun (WGS) entry which is preliminary data.</text>
</comment>
<dbReference type="GO" id="GO:0005524">
    <property type="term" value="F:ATP binding"/>
    <property type="evidence" value="ECO:0007669"/>
    <property type="project" value="UniProtKB-KW"/>
</dbReference>
<dbReference type="InterPro" id="IPR009006">
    <property type="entry name" value="Ala_racemase/Decarboxylase_C"/>
</dbReference>
<reference evidence="12" key="2">
    <citation type="submission" date="2021-09" db="EMBL/GenBank/DDBJ databases">
        <authorList>
            <person name="Gilroy R."/>
        </authorList>
    </citation>
    <scope>NUCLEOTIDE SEQUENCE</scope>
    <source>
        <strain evidence="12">CHK121-7720</strain>
    </source>
</reference>
<dbReference type="SUPFAM" id="SSF51419">
    <property type="entry name" value="PLP-binding barrel"/>
    <property type="match status" value="1"/>
</dbReference>
<keyword evidence="7 8" id="KW-0413">Isomerase</keyword>
<evidence type="ECO:0000256" key="4">
    <source>
        <dbReference type="ARBA" id="ARBA00022741"/>
    </source>
</evidence>
<feature type="active site" description="Proton acceptor; specific for L-alanine" evidence="8">
    <location>
        <position position="717"/>
    </location>
</feature>
<dbReference type="GO" id="GO:0016881">
    <property type="term" value="F:acid-amino acid ligase activity"/>
    <property type="evidence" value="ECO:0007669"/>
    <property type="project" value="InterPro"/>
</dbReference>
<dbReference type="Gene3D" id="3.90.190.20">
    <property type="entry name" value="Mur ligase, C-terminal domain"/>
    <property type="match status" value="1"/>
</dbReference>
<evidence type="ECO:0000256" key="10">
    <source>
        <dbReference type="PIRSR" id="PIRSR600821-52"/>
    </source>
</evidence>
<dbReference type="PRINTS" id="PR00992">
    <property type="entry name" value="ALARACEMASE"/>
</dbReference>
<gene>
    <name evidence="12" type="ORF">K8U91_09395</name>
</gene>
<dbReference type="InterPro" id="IPR035911">
    <property type="entry name" value="MurE/MurF_N"/>
</dbReference>
<dbReference type="NCBIfam" id="TIGR00492">
    <property type="entry name" value="alr"/>
    <property type="match status" value="1"/>
</dbReference>
<feature type="domain" description="Alanine racemase C-terminal" evidence="11">
    <location>
        <begin position="696"/>
        <end position="820"/>
    </location>
</feature>
<dbReference type="AlphaFoldDB" id="A0A921SVG8"/>
<proteinExistence type="inferred from homology"/>
<keyword evidence="3 12" id="KW-0436">Ligase</keyword>
<dbReference type="Gene3D" id="2.40.37.10">
    <property type="entry name" value="Lyase, Ornithine Decarboxylase, Chain A, domain 1"/>
    <property type="match status" value="1"/>
</dbReference>
<name>A0A921SVG8_9BACT</name>
<evidence type="ECO:0000256" key="2">
    <source>
        <dbReference type="ARBA" id="ARBA00001933"/>
    </source>
</evidence>
<dbReference type="RefSeq" id="WP_273306734.1">
    <property type="nucleotide sequence ID" value="NZ_DYUD01000025.1"/>
</dbReference>
<comment type="catalytic activity">
    <reaction evidence="1 8">
        <text>L-alanine = D-alanine</text>
        <dbReference type="Rhea" id="RHEA:20249"/>
        <dbReference type="ChEBI" id="CHEBI:57416"/>
        <dbReference type="ChEBI" id="CHEBI:57972"/>
        <dbReference type="EC" id="5.1.1.1"/>
    </reaction>
</comment>
<dbReference type="InterPro" id="IPR036565">
    <property type="entry name" value="Mur-like_cat_sf"/>
</dbReference>
<protein>
    <recommendedName>
        <fullName evidence="8">Alanine racemase</fullName>
        <ecNumber evidence="8">5.1.1.1</ecNumber>
    </recommendedName>
</protein>
<evidence type="ECO:0000256" key="1">
    <source>
        <dbReference type="ARBA" id="ARBA00000316"/>
    </source>
</evidence>
<comment type="pathway">
    <text evidence="8">Amino-acid biosynthesis; D-alanine biosynthesis; D-alanine from L-alanine: step 1/1.</text>
</comment>
<feature type="binding site" evidence="8 10">
    <location>
        <position position="590"/>
    </location>
    <ligand>
        <name>substrate</name>
    </ligand>
</feature>
<dbReference type="Gene3D" id="3.40.1390.10">
    <property type="entry name" value="MurE/MurF, N-terminal domain"/>
    <property type="match status" value="1"/>
</dbReference>
<dbReference type="Proteomes" id="UP000757103">
    <property type="component" value="Unassembled WGS sequence"/>
</dbReference>
<keyword evidence="6 8" id="KW-0663">Pyridoxal phosphate</keyword>
<feature type="active site" description="Proton acceptor; specific for D-alanine" evidence="8">
    <location>
        <position position="492"/>
    </location>
</feature>
<dbReference type="EMBL" id="DYUD01000025">
    <property type="protein sequence ID" value="HJG89663.1"/>
    <property type="molecule type" value="Genomic_DNA"/>
</dbReference>
<comment type="cofactor">
    <cofactor evidence="2 8 9">
        <name>pyridoxal 5'-phosphate</name>
        <dbReference type="ChEBI" id="CHEBI:597326"/>
    </cofactor>
</comment>
<keyword evidence="5" id="KW-0067">ATP-binding</keyword>
<keyword evidence="4" id="KW-0547">Nucleotide-binding</keyword>
<dbReference type="Pfam" id="PF00842">
    <property type="entry name" value="Ala_racemase_C"/>
    <property type="match status" value="1"/>
</dbReference>
<dbReference type="InterPro" id="IPR051046">
    <property type="entry name" value="MurCDEF_CellWall_CoF430Synth"/>
</dbReference>
<feature type="binding site" evidence="8 10">
    <location>
        <position position="766"/>
    </location>
    <ligand>
        <name>substrate</name>
    </ligand>
</feature>
<dbReference type="NCBIfam" id="NF008897">
    <property type="entry name" value="PRK11930.1"/>
    <property type="match status" value="1"/>
</dbReference>
<evidence type="ECO:0000256" key="3">
    <source>
        <dbReference type="ARBA" id="ARBA00022598"/>
    </source>
</evidence>
<organism evidence="12 13">
    <name type="scientific">Barnesiella viscericola</name>
    <dbReference type="NCBI Taxonomy" id="397865"/>
    <lineage>
        <taxon>Bacteria</taxon>
        <taxon>Pseudomonadati</taxon>
        <taxon>Bacteroidota</taxon>
        <taxon>Bacteroidia</taxon>
        <taxon>Bacteroidales</taxon>
        <taxon>Barnesiellaceae</taxon>
        <taxon>Barnesiella</taxon>
    </lineage>
</organism>
<sequence>MNYTTTQIATIVKAQKREYQDHIITALLTDSRSLTFPEETLFFALVTERNDGHRYIKELYRKGVRDFVVEHPIPGEEEMEGANFIVVKDTLAALQQLAAAHRRRFNIPVIGVTGSNGKTTVKEWLYQLLQPDYNTVRSPRSYNSQIGVPLSVWQIGPKTEMAIFEAGISQPDEMVHLEEIIKPTLGLITNIGEAHQEGFQTIQQKCLEKLILLKACDCIIYDGDNSLICECVEKLCFGCREIAWSRKDRDKPLYISKITKGNDSTKIDYTYLQYHSSFTIPFVEDASIENAIHCLAVMLYYNRPPEVIAERMARLTPVAMRMEVKEGINNCLIINDSYNSDINSLTIALDFQNRRAAAKGMRRTLILSDIYQTGLPPASLYRKVADIILHKGIERLIGIGPVISDNAYLFNLEKEFYPSTESFLSQFDPADFHNELILIKGAREFHFELISETLELKQHETILEVNLDAIVHNYNLFKSKLHPQTKIICMVKAFGYGAGSYELAKTLQDRGADFLAVAVADEGAELRKAGITMPILVMNPEMSSFRTLFSYYLEPEIYSFELLKAIIAEGEKLGLAGYPVHIKIDSGMHRLGFEEKDMPQVVDILNDQTVVLARSVFSHFAGSDEPRFDEFSHQQIDTFTRCADYLQQHSKHKILRHILNTAGILRFPEYQMDMVRLGIGLYGVSPIDDPCGIETVSTLKTTILQIKSLPAGETVGYGRKGVLTRDSRIAAIPIGYADGLDRHLSNGKGCVVVNGKRAPIVGNICMDVCMIDVTDIDCQPGDRVEIFGEQLPVTEIAETLGTIPYEILTSVSTRVKRIYYRE</sequence>
<evidence type="ECO:0000256" key="7">
    <source>
        <dbReference type="ARBA" id="ARBA00023235"/>
    </source>
</evidence>
<dbReference type="InterPro" id="IPR001608">
    <property type="entry name" value="Ala_racemase_N"/>
</dbReference>
<dbReference type="InterPro" id="IPR011079">
    <property type="entry name" value="Ala_racemase_C"/>
</dbReference>
<accession>A0A921SVG8</accession>
<dbReference type="PANTHER" id="PTHR43024">
    <property type="entry name" value="UDP-N-ACETYLMURAMOYL-TRIPEPTIDE--D-ALANYL-D-ALANINE LIGASE"/>
    <property type="match status" value="1"/>
</dbReference>
<dbReference type="InterPro" id="IPR036615">
    <property type="entry name" value="Mur_ligase_C_dom_sf"/>
</dbReference>
<dbReference type="InterPro" id="IPR013221">
    <property type="entry name" value="Mur_ligase_cen"/>
</dbReference>
<comment type="similarity">
    <text evidence="8">Belongs to the alanine racemase family.</text>
</comment>
<evidence type="ECO:0000256" key="5">
    <source>
        <dbReference type="ARBA" id="ARBA00022840"/>
    </source>
</evidence>
<reference evidence="12" key="1">
    <citation type="journal article" date="2021" name="PeerJ">
        <title>Extensive microbial diversity within the chicken gut microbiome revealed by metagenomics and culture.</title>
        <authorList>
            <person name="Gilroy R."/>
            <person name="Ravi A."/>
            <person name="Getino M."/>
            <person name="Pursley I."/>
            <person name="Horton D.L."/>
            <person name="Alikhan N.F."/>
            <person name="Baker D."/>
            <person name="Gharbi K."/>
            <person name="Hall N."/>
            <person name="Watson M."/>
            <person name="Adriaenssens E.M."/>
            <person name="Foster-Nyarko E."/>
            <person name="Jarju S."/>
            <person name="Secka A."/>
            <person name="Antonio M."/>
            <person name="Oren A."/>
            <person name="Chaudhuri R.R."/>
            <person name="La Ragione R."/>
            <person name="Hildebrand F."/>
            <person name="Pallen M.J."/>
        </authorList>
    </citation>
    <scope>NUCLEOTIDE SEQUENCE</scope>
    <source>
        <strain evidence="12">CHK121-7720</strain>
    </source>
</reference>
<evidence type="ECO:0000256" key="8">
    <source>
        <dbReference type="HAMAP-Rule" id="MF_01201"/>
    </source>
</evidence>
<dbReference type="Pfam" id="PF08245">
    <property type="entry name" value="Mur_ligase_M"/>
    <property type="match status" value="1"/>
</dbReference>
<dbReference type="PANTHER" id="PTHR43024:SF1">
    <property type="entry name" value="UDP-N-ACETYLMURAMOYL-TRIPEPTIDE--D-ALANYL-D-ALANINE LIGASE"/>
    <property type="match status" value="1"/>
</dbReference>
<dbReference type="GO" id="GO:0008784">
    <property type="term" value="F:alanine racemase activity"/>
    <property type="evidence" value="ECO:0007669"/>
    <property type="project" value="UniProtKB-UniRule"/>
</dbReference>
<dbReference type="FunFam" id="3.20.20.10:FF:000002">
    <property type="entry name" value="Alanine racemase"/>
    <property type="match status" value="1"/>
</dbReference>
<evidence type="ECO:0000313" key="12">
    <source>
        <dbReference type="EMBL" id="HJG89663.1"/>
    </source>
</evidence>
<dbReference type="Gene3D" id="3.40.1190.10">
    <property type="entry name" value="Mur-like, catalytic domain"/>
    <property type="match status" value="1"/>
</dbReference>
<evidence type="ECO:0000256" key="6">
    <source>
        <dbReference type="ARBA" id="ARBA00022898"/>
    </source>
</evidence>
<dbReference type="CDD" id="cd00430">
    <property type="entry name" value="PLPDE_III_AR"/>
    <property type="match status" value="1"/>
</dbReference>
<dbReference type="Gene3D" id="3.20.20.10">
    <property type="entry name" value="Alanine racemase"/>
    <property type="match status" value="1"/>
</dbReference>
<evidence type="ECO:0000256" key="9">
    <source>
        <dbReference type="PIRSR" id="PIRSR600821-50"/>
    </source>
</evidence>
<dbReference type="InterPro" id="IPR029066">
    <property type="entry name" value="PLP-binding_barrel"/>
</dbReference>
<dbReference type="SMART" id="SM01005">
    <property type="entry name" value="Ala_racemase_C"/>
    <property type="match status" value="1"/>
</dbReference>
<dbReference type="SUPFAM" id="SSF50621">
    <property type="entry name" value="Alanine racemase C-terminal domain-like"/>
    <property type="match status" value="1"/>
</dbReference>
<dbReference type="HAMAP" id="MF_01201">
    <property type="entry name" value="Ala_racemase"/>
    <property type="match status" value="1"/>
</dbReference>
<dbReference type="SUPFAM" id="SSF53623">
    <property type="entry name" value="MurD-like peptide ligases, catalytic domain"/>
    <property type="match status" value="1"/>
</dbReference>
<feature type="modified residue" description="N6-(pyridoxal phosphate)lysine" evidence="8 9">
    <location>
        <position position="492"/>
    </location>
</feature>
<dbReference type="GO" id="GO:0030632">
    <property type="term" value="P:D-alanine biosynthetic process"/>
    <property type="evidence" value="ECO:0007669"/>
    <property type="project" value="UniProtKB-UniRule"/>
</dbReference>
<dbReference type="GO" id="GO:0030170">
    <property type="term" value="F:pyridoxal phosphate binding"/>
    <property type="evidence" value="ECO:0007669"/>
    <property type="project" value="UniProtKB-UniRule"/>
</dbReference>
<dbReference type="InterPro" id="IPR000821">
    <property type="entry name" value="Ala_racemase"/>
</dbReference>
<evidence type="ECO:0000259" key="11">
    <source>
        <dbReference type="SMART" id="SM01005"/>
    </source>
</evidence>
<dbReference type="SUPFAM" id="SSF63418">
    <property type="entry name" value="MurE/MurF N-terminal domain"/>
    <property type="match status" value="1"/>
</dbReference>
<dbReference type="SUPFAM" id="SSF53244">
    <property type="entry name" value="MurD-like peptide ligases, peptide-binding domain"/>
    <property type="match status" value="1"/>
</dbReference>
<dbReference type="EC" id="5.1.1.1" evidence="8"/>